<keyword evidence="1 5" id="KW-0963">Cytoplasm</keyword>
<sequence>MTNLAQIEGLIFVAGDEGISLGNLATLTGFARPAIQAMIETLTTKYNEDADCSFELLTNDNIFRFATKQALGALIKRYFETPLSTSLSQASLEVLAIIAYRQPVTRVEIDEIRGVQSGSMIQKLQLRNLITDIGRKNEPGRPIMYGTSNYFLNYFGLTSIDELPQLTEMGDLLDNEQMTGDLFLAAFNNRLSNAGLETTAENPLMDGDATLEATTEYTDNENNEELN</sequence>
<dbReference type="GO" id="GO:0005737">
    <property type="term" value="C:cytoplasm"/>
    <property type="evidence" value="ECO:0007669"/>
    <property type="project" value="UniProtKB-SubCell"/>
</dbReference>
<dbReference type="GO" id="GO:0051301">
    <property type="term" value="P:cell division"/>
    <property type="evidence" value="ECO:0007669"/>
    <property type="project" value="UniProtKB-KW"/>
</dbReference>
<dbReference type="InterPro" id="IPR005234">
    <property type="entry name" value="ScpB_csome_segregation"/>
</dbReference>
<evidence type="ECO:0000256" key="1">
    <source>
        <dbReference type="ARBA" id="ARBA00022490"/>
    </source>
</evidence>
<comment type="subunit">
    <text evidence="5">Homodimer. Homodimerization may be required to stabilize the binding of ScpA to the Smc head domains. Component of a cohesin-like complex composed of ScpA, ScpB and the Smc homodimer, in which ScpA and ScpB bind to the head domain of Smc. The presence of the three proteins is required for the association of the complex with DNA.</text>
</comment>
<dbReference type="PANTHER" id="PTHR34298">
    <property type="entry name" value="SEGREGATION AND CONDENSATION PROTEIN B"/>
    <property type="match status" value="1"/>
</dbReference>
<gene>
    <name evidence="5 6" type="primary">scpB</name>
    <name evidence="6" type="ORF">EQG49_00595</name>
</gene>
<keyword evidence="2 5" id="KW-0132">Cell division</keyword>
<comment type="function">
    <text evidence="5">Participates in chromosomal partition during cell division. May act via the formation of a condensin-like complex containing Smc and ScpA that pull DNA away from mid-cell into both cell halves.</text>
</comment>
<dbReference type="AlphaFoldDB" id="A0A4P6YR33"/>
<evidence type="ECO:0000313" key="7">
    <source>
        <dbReference type="Proteomes" id="UP000292886"/>
    </source>
</evidence>
<dbReference type="KEGG" id="wei:EQG49_00595"/>
<dbReference type="GO" id="GO:0051304">
    <property type="term" value="P:chromosome separation"/>
    <property type="evidence" value="ECO:0007669"/>
    <property type="project" value="InterPro"/>
</dbReference>
<keyword evidence="4 5" id="KW-0131">Cell cycle</keyword>
<evidence type="ECO:0000256" key="3">
    <source>
        <dbReference type="ARBA" id="ARBA00022829"/>
    </source>
</evidence>
<keyword evidence="3 5" id="KW-0159">Chromosome partition</keyword>
<dbReference type="GO" id="GO:0006260">
    <property type="term" value="P:DNA replication"/>
    <property type="evidence" value="ECO:0007669"/>
    <property type="project" value="UniProtKB-UniRule"/>
</dbReference>
<keyword evidence="7" id="KW-1185">Reference proteome</keyword>
<dbReference type="InterPro" id="IPR036388">
    <property type="entry name" value="WH-like_DNA-bd_sf"/>
</dbReference>
<dbReference type="Proteomes" id="UP000292886">
    <property type="component" value="Chromosome"/>
</dbReference>
<dbReference type="NCBIfam" id="TIGR00281">
    <property type="entry name" value="SMC-Scp complex subunit ScpB"/>
    <property type="match status" value="1"/>
</dbReference>
<proteinExistence type="inferred from homology"/>
<name>A0A4P6YR33_9LACO</name>
<evidence type="ECO:0000256" key="4">
    <source>
        <dbReference type="ARBA" id="ARBA00023306"/>
    </source>
</evidence>
<dbReference type="HAMAP" id="MF_01804">
    <property type="entry name" value="ScpB"/>
    <property type="match status" value="1"/>
</dbReference>
<reference evidence="7" key="1">
    <citation type="submission" date="2019-03" db="EMBL/GenBank/DDBJ databases">
        <title>Weissella sp. 26KH-42 Genome sequencing.</title>
        <authorList>
            <person name="Heo J."/>
            <person name="Kim S.-J."/>
            <person name="Kim J.-S."/>
            <person name="Hong S.-B."/>
            <person name="Kwon S.-W."/>
        </authorList>
    </citation>
    <scope>NUCLEOTIDE SEQUENCE [LARGE SCALE GENOMIC DNA]</scope>
    <source>
        <strain evidence="7">26KH-42</strain>
    </source>
</reference>
<evidence type="ECO:0000256" key="2">
    <source>
        <dbReference type="ARBA" id="ARBA00022618"/>
    </source>
</evidence>
<accession>A0A4P6YR33</accession>
<dbReference type="SUPFAM" id="SSF46785">
    <property type="entry name" value="Winged helix' DNA-binding domain"/>
    <property type="match status" value="2"/>
</dbReference>
<comment type="similarity">
    <text evidence="5">Belongs to the ScpB family.</text>
</comment>
<dbReference type="RefSeq" id="WP_133362133.1">
    <property type="nucleotide sequence ID" value="NZ_CP037940.1"/>
</dbReference>
<dbReference type="PANTHER" id="PTHR34298:SF2">
    <property type="entry name" value="SEGREGATION AND CONDENSATION PROTEIN B"/>
    <property type="match status" value="1"/>
</dbReference>
<evidence type="ECO:0000256" key="5">
    <source>
        <dbReference type="HAMAP-Rule" id="MF_01804"/>
    </source>
</evidence>
<dbReference type="OrthoDB" id="9806226at2"/>
<protein>
    <recommendedName>
        <fullName evidence="5">Segregation and condensation protein B</fullName>
    </recommendedName>
</protein>
<dbReference type="InterPro" id="IPR036390">
    <property type="entry name" value="WH_DNA-bd_sf"/>
</dbReference>
<dbReference type="Pfam" id="PF04079">
    <property type="entry name" value="SMC_ScpB"/>
    <property type="match status" value="1"/>
</dbReference>
<evidence type="ECO:0000313" key="6">
    <source>
        <dbReference type="EMBL" id="QBO35053.1"/>
    </source>
</evidence>
<dbReference type="Gene3D" id="1.10.10.10">
    <property type="entry name" value="Winged helix-like DNA-binding domain superfamily/Winged helix DNA-binding domain"/>
    <property type="match status" value="2"/>
</dbReference>
<organism evidence="6 7">
    <name type="scientific">Periweissella cryptocerci</name>
    <dbReference type="NCBI Taxonomy" id="2506420"/>
    <lineage>
        <taxon>Bacteria</taxon>
        <taxon>Bacillati</taxon>
        <taxon>Bacillota</taxon>
        <taxon>Bacilli</taxon>
        <taxon>Lactobacillales</taxon>
        <taxon>Lactobacillaceae</taxon>
        <taxon>Periweissella</taxon>
    </lineage>
</organism>
<comment type="subcellular location">
    <subcellularLocation>
        <location evidence="5">Cytoplasm</location>
    </subcellularLocation>
    <text evidence="5">Associated with two foci at the outer edges of the nucleoid region in young cells, and at four foci within both cell halves in older cells.</text>
</comment>
<dbReference type="EMBL" id="CP037940">
    <property type="protein sequence ID" value="QBO35053.1"/>
    <property type="molecule type" value="Genomic_DNA"/>
</dbReference>